<dbReference type="Proteomes" id="UP000243515">
    <property type="component" value="Unassembled WGS sequence"/>
</dbReference>
<accession>A0A232M6E7</accession>
<sequence length="103" mass="11317">MCYGSNAFLSSLVIDCRMIITDDIPDIKEPDHHNTLILSHPSELISSAQGQHIKANCAIMWGNGDYAIDIETDDWVNYTAVVKSDFGIWFGPPLTVTGLCNSS</sequence>
<gene>
    <name evidence="1" type="ORF">Egran_00562</name>
</gene>
<organism evidence="1 2">
    <name type="scientific">Elaphomyces granulatus</name>
    <dbReference type="NCBI Taxonomy" id="519963"/>
    <lineage>
        <taxon>Eukaryota</taxon>
        <taxon>Fungi</taxon>
        <taxon>Dikarya</taxon>
        <taxon>Ascomycota</taxon>
        <taxon>Pezizomycotina</taxon>
        <taxon>Eurotiomycetes</taxon>
        <taxon>Eurotiomycetidae</taxon>
        <taxon>Eurotiales</taxon>
        <taxon>Elaphomycetaceae</taxon>
        <taxon>Elaphomyces</taxon>
    </lineage>
</organism>
<name>A0A232M6E7_9EURO</name>
<proteinExistence type="predicted"/>
<dbReference type="OrthoDB" id="3552169at2759"/>
<evidence type="ECO:0000313" key="1">
    <source>
        <dbReference type="EMBL" id="OXV11677.1"/>
    </source>
</evidence>
<evidence type="ECO:0000313" key="2">
    <source>
        <dbReference type="Proteomes" id="UP000243515"/>
    </source>
</evidence>
<protein>
    <submittedName>
        <fullName evidence="1">Uncharacterized protein</fullName>
    </submittedName>
</protein>
<comment type="caution">
    <text evidence="1">The sequence shown here is derived from an EMBL/GenBank/DDBJ whole genome shotgun (WGS) entry which is preliminary data.</text>
</comment>
<dbReference type="AlphaFoldDB" id="A0A232M6E7"/>
<reference evidence="1 2" key="1">
    <citation type="journal article" date="2015" name="Environ. Microbiol.">
        <title>Metagenome sequence of Elaphomyces granulatus from sporocarp tissue reveals Ascomycota ectomycorrhizal fingerprints of genome expansion and a Proteobacteria-rich microbiome.</title>
        <authorList>
            <person name="Quandt C.A."/>
            <person name="Kohler A."/>
            <person name="Hesse C.N."/>
            <person name="Sharpton T.J."/>
            <person name="Martin F."/>
            <person name="Spatafora J.W."/>
        </authorList>
    </citation>
    <scope>NUCLEOTIDE SEQUENCE [LARGE SCALE GENOMIC DNA]</scope>
    <source>
        <strain evidence="1 2">OSC145934</strain>
    </source>
</reference>
<dbReference type="EMBL" id="NPHW01002352">
    <property type="protein sequence ID" value="OXV11677.1"/>
    <property type="molecule type" value="Genomic_DNA"/>
</dbReference>
<keyword evidence="2" id="KW-1185">Reference proteome</keyword>